<dbReference type="Proteomes" id="UP001165586">
    <property type="component" value="Unassembled WGS sequence"/>
</dbReference>
<comment type="caution">
    <text evidence="1">The sequence shown here is derived from an EMBL/GenBank/DDBJ whole genome shotgun (WGS) entry which is preliminary data.</text>
</comment>
<reference evidence="1" key="1">
    <citation type="submission" date="2022-08" db="EMBL/GenBank/DDBJ databases">
        <authorList>
            <person name="Deng Y."/>
            <person name="Han X.-F."/>
            <person name="Zhang Y.-Q."/>
        </authorList>
    </citation>
    <scope>NUCLEOTIDE SEQUENCE</scope>
    <source>
        <strain evidence="1">CPCC 203386</strain>
    </source>
</reference>
<dbReference type="EMBL" id="JANLCJ010000838">
    <property type="protein sequence ID" value="MCS5737576.1"/>
    <property type="molecule type" value="Genomic_DNA"/>
</dbReference>
<sequence length="87" mass="9532">STSNNTNRDTVQDSVDKTAAYNTQHMFDTSGNNFSESVTTKGDIVNTSTDETFNLKTAFDNLSLVEKTNIIGVVLKDVANYLTVSVY</sequence>
<name>A0ABT2HCH3_9MICO</name>
<accession>A0ABT2HCH3</accession>
<evidence type="ECO:0000313" key="1">
    <source>
        <dbReference type="EMBL" id="MCS5737576.1"/>
    </source>
</evidence>
<organism evidence="1 2">
    <name type="scientific">Herbiconiux daphne</name>
    <dbReference type="NCBI Taxonomy" id="2970914"/>
    <lineage>
        <taxon>Bacteria</taxon>
        <taxon>Bacillati</taxon>
        <taxon>Actinomycetota</taxon>
        <taxon>Actinomycetes</taxon>
        <taxon>Micrococcales</taxon>
        <taxon>Microbacteriaceae</taxon>
        <taxon>Herbiconiux</taxon>
    </lineage>
</organism>
<keyword evidence="2" id="KW-1185">Reference proteome</keyword>
<dbReference type="RefSeq" id="WP_259544006.1">
    <property type="nucleotide sequence ID" value="NZ_JANLCJ010000838.1"/>
</dbReference>
<gene>
    <name evidence="1" type="ORF">N1032_27980</name>
</gene>
<feature type="non-terminal residue" evidence="1">
    <location>
        <position position="1"/>
    </location>
</feature>
<proteinExistence type="predicted"/>
<evidence type="ECO:0000313" key="2">
    <source>
        <dbReference type="Proteomes" id="UP001165586"/>
    </source>
</evidence>
<protein>
    <submittedName>
        <fullName evidence="1">Uncharacterized protein</fullName>
    </submittedName>
</protein>